<sequence length="528" mass="58015">MESNSKSSPENASTALGDLSLEPGALDFAVEKPTGSPFSPPPGNTSLPDPEVVKTGAEFGMTRFCEQSFINPDSARQGSQALLRAFDDSGLWLASLVQPAHLVAELRQQCCLLTRVVVTQWTRQGETHKLVRLAEALLEAQPPVLSHEAGQIMALMASLLGVLRPGQAPRWLESSRPLLRDSVDPHLLKEAAQWVSVGQLLASVPQEDRHFWNRRLREPEDDWEWDSHEALEALQRLIPLLPAQHETLPLFQAVIPRCWWALWRSQQTVTVPVSAPQKVVGARSLSTFGLGLVSGVGCMMLAGWWILYRLPLPEWVYFAESQQAVAEISTKPALPPAVSSPPVFSFHAVEPQVKPLITSSEEAVGKESNPVKIASVKRPEAPATSTIVHKAMSSAMQSRLAVAAKIASAMPDLSRLHSLVKSGSLREATPHVQGRTMVASQGSRQHRALLRWLMLDPPLNSEVRELVGKTAVRTLDSKEMYETLRLCLHEDSPNLLEARECASLLLALRAEGLNETERQMLTAASLEK</sequence>
<organism evidence="3 4">
    <name type="scientific">Prosthecobacter dejongeii</name>
    <dbReference type="NCBI Taxonomy" id="48465"/>
    <lineage>
        <taxon>Bacteria</taxon>
        <taxon>Pseudomonadati</taxon>
        <taxon>Verrucomicrobiota</taxon>
        <taxon>Verrucomicrobiia</taxon>
        <taxon>Verrucomicrobiales</taxon>
        <taxon>Verrucomicrobiaceae</taxon>
        <taxon>Prosthecobacter</taxon>
    </lineage>
</organism>
<evidence type="ECO:0000313" key="4">
    <source>
        <dbReference type="Proteomes" id="UP000534294"/>
    </source>
</evidence>
<feature type="region of interest" description="Disordered" evidence="1">
    <location>
        <begin position="1"/>
        <end position="20"/>
    </location>
</feature>
<proteinExistence type="predicted"/>
<evidence type="ECO:0000256" key="1">
    <source>
        <dbReference type="SAM" id="MobiDB-lite"/>
    </source>
</evidence>
<accession>A0A7W8DQD4</accession>
<keyword evidence="2" id="KW-0472">Membrane</keyword>
<protein>
    <submittedName>
        <fullName evidence="3">Uncharacterized protein</fullName>
    </submittedName>
</protein>
<dbReference type="RefSeq" id="WP_184208584.1">
    <property type="nucleotide sequence ID" value="NZ_JACHIF010000004.1"/>
</dbReference>
<feature type="region of interest" description="Disordered" evidence="1">
    <location>
        <begin position="29"/>
        <end position="48"/>
    </location>
</feature>
<evidence type="ECO:0000313" key="3">
    <source>
        <dbReference type="EMBL" id="MBB5038090.1"/>
    </source>
</evidence>
<reference evidence="3 4" key="1">
    <citation type="submission" date="2020-08" db="EMBL/GenBank/DDBJ databases">
        <title>Genomic Encyclopedia of Type Strains, Phase IV (KMG-IV): sequencing the most valuable type-strain genomes for metagenomic binning, comparative biology and taxonomic classification.</title>
        <authorList>
            <person name="Goeker M."/>
        </authorList>
    </citation>
    <scope>NUCLEOTIDE SEQUENCE [LARGE SCALE GENOMIC DNA]</scope>
    <source>
        <strain evidence="3 4">DSM 12251</strain>
    </source>
</reference>
<evidence type="ECO:0000256" key="2">
    <source>
        <dbReference type="SAM" id="Phobius"/>
    </source>
</evidence>
<gene>
    <name evidence="3" type="ORF">HNQ64_002348</name>
</gene>
<name>A0A7W8DQD4_9BACT</name>
<dbReference type="Proteomes" id="UP000534294">
    <property type="component" value="Unassembled WGS sequence"/>
</dbReference>
<feature type="compositionally biased region" description="Polar residues" evidence="1">
    <location>
        <begin position="1"/>
        <end position="14"/>
    </location>
</feature>
<feature type="transmembrane region" description="Helical" evidence="2">
    <location>
        <begin position="288"/>
        <end position="308"/>
    </location>
</feature>
<dbReference type="EMBL" id="JACHIF010000004">
    <property type="protein sequence ID" value="MBB5038090.1"/>
    <property type="molecule type" value="Genomic_DNA"/>
</dbReference>
<comment type="caution">
    <text evidence="3">The sequence shown here is derived from an EMBL/GenBank/DDBJ whole genome shotgun (WGS) entry which is preliminary data.</text>
</comment>
<keyword evidence="4" id="KW-1185">Reference proteome</keyword>
<keyword evidence="2" id="KW-0812">Transmembrane</keyword>
<dbReference type="AlphaFoldDB" id="A0A7W8DQD4"/>
<keyword evidence="2" id="KW-1133">Transmembrane helix</keyword>